<dbReference type="EMBL" id="CP007142">
    <property type="protein sequence ID" value="AJQ93783.1"/>
    <property type="molecule type" value="Genomic_DNA"/>
</dbReference>
<dbReference type="HOGENOM" id="CLU_3007924_0_0_6"/>
<evidence type="ECO:0000313" key="2">
    <source>
        <dbReference type="EMBL" id="AJQ93783.1"/>
    </source>
</evidence>
<keyword evidence="1" id="KW-1133">Transmembrane helix</keyword>
<gene>
    <name evidence="2" type="ORF">YC6258_01739</name>
</gene>
<dbReference type="AlphaFoldDB" id="A0A0C5VK94"/>
<evidence type="ECO:0000313" key="3">
    <source>
        <dbReference type="Proteomes" id="UP000032266"/>
    </source>
</evidence>
<accession>A0A0C5VK94</accession>
<keyword evidence="1" id="KW-0812">Transmembrane</keyword>
<dbReference type="KEGG" id="gsn:YC6258_01739"/>
<keyword evidence="1" id="KW-0472">Membrane</keyword>
<sequence length="56" mass="6260">MATIIIFVVVLLTIIDHFFFAEKFRGELKGIAIFAFVLYGTGVLVTLIVGTRDKLK</sequence>
<name>A0A0C5VK94_9GAMM</name>
<dbReference type="Proteomes" id="UP000032266">
    <property type="component" value="Chromosome"/>
</dbReference>
<feature type="transmembrane region" description="Helical" evidence="1">
    <location>
        <begin position="31"/>
        <end position="50"/>
    </location>
</feature>
<keyword evidence="3" id="KW-1185">Reference proteome</keyword>
<evidence type="ECO:0000256" key="1">
    <source>
        <dbReference type="SAM" id="Phobius"/>
    </source>
</evidence>
<reference evidence="2 3" key="1">
    <citation type="submission" date="2014-01" db="EMBL/GenBank/DDBJ databases">
        <title>Full genme sequencing of cellulolytic bacterium Gynuella sunshinyii YC6258T gen. nov., sp. nov.</title>
        <authorList>
            <person name="Khan H."/>
            <person name="Chung E.J."/>
            <person name="Chung Y.R."/>
        </authorList>
    </citation>
    <scope>NUCLEOTIDE SEQUENCE [LARGE SCALE GENOMIC DNA]</scope>
    <source>
        <strain evidence="2 3">YC6258</strain>
    </source>
</reference>
<organism evidence="2 3">
    <name type="scientific">Gynuella sunshinyii YC6258</name>
    <dbReference type="NCBI Taxonomy" id="1445510"/>
    <lineage>
        <taxon>Bacteria</taxon>
        <taxon>Pseudomonadati</taxon>
        <taxon>Pseudomonadota</taxon>
        <taxon>Gammaproteobacteria</taxon>
        <taxon>Oceanospirillales</taxon>
        <taxon>Saccharospirillaceae</taxon>
        <taxon>Gynuella</taxon>
    </lineage>
</organism>
<proteinExistence type="predicted"/>
<protein>
    <submittedName>
        <fullName evidence="2">Uncharacterized protein</fullName>
    </submittedName>
</protein>